<reference evidence="11 12" key="1">
    <citation type="journal article" date="2022" name="Microbiol. Spectr.">
        <title>Microbiota of the Pregnant Mouse: Characterization of the Bacterial Communities in the Oral Cavity, Lung, Intestine, and Vagina through Culture and DNA Sequencing.</title>
        <authorList>
            <person name="Greenberg J.M."/>
            <person name="Romero R."/>
            <person name="Winters A.D."/>
            <person name="Galaz J."/>
            <person name="Garcia-Flores V."/>
            <person name="Arenas-Hernandez M."/>
            <person name="Panzer J."/>
            <person name="Shaffer Z."/>
            <person name="Kracht D.J."/>
            <person name="Gomez-Lopez N."/>
            <person name="Theis K.R."/>
        </authorList>
    </citation>
    <scope>NUCLEOTIDE SEQUENCE [LARGE SCALE GENOMIC DNA]</scope>
    <source>
        <strain evidence="11 12">MAC-C1-H1</strain>
    </source>
</reference>
<dbReference type="InterPro" id="IPR011709">
    <property type="entry name" value="DEAD-box_helicase_OB_fold"/>
</dbReference>
<dbReference type="Gene3D" id="3.40.50.300">
    <property type="entry name" value="P-loop containing nucleotide triphosphate hydrolases"/>
    <property type="match status" value="2"/>
</dbReference>
<evidence type="ECO:0000313" key="11">
    <source>
        <dbReference type="EMBL" id="MCQ9121138.1"/>
    </source>
</evidence>
<sequence length="1303" mass="150102">MKKRTIKSEFNPLQQALISQLDNLMIVEKRRLFSRIQGIGKIKNQDAQQAVASEIEQQIQQAKLRVEQRKSAVKNPIVFPEDLPVSQRRTEIEKLLSEHQVVVVAGETGSGKTTQLPKMCLELGLGRLGMIGHTQPRRIAARSVATRIAEELQTELGDLVGYKVRFNDQISENTQIKLMTDGILLAEIQTDRFLNQYSCLIIDEAHERSLNNDFILGYLKQLLPRRPDLKIIITSATIDVERFSKHFNHAPIIEVSGRTYPVEVRYRPIIDEADQDQLQGILNAVDELQAEGRGDILIFMNGEREIRDTAEALQKQNLKHTEILPLFARLSAQEQNRIFHPSGLNRIVLATNVAETSLTVPGIKYVIDPGTARISRYSYRTKVQRLPIEPISQASANQRKGRCGRVSEGICIRLYSEEDFNSRPEFTDPEILRTNLASVILQMTALGLDDIEAFPFVDAPDRRHIQDGVKLLEELGAFETIKTKFGEKRRLTQSGHQLAQLPVDPRLARMLLSAVNFASVYEMMVIVSALSIQDPRERPIEKQQAADEKHRRFADKKSDFLAFLNLWHYVQEQQKTLSKNQFRRQCQKDFLNYLRIREWQDIYHQIRLSVREMGLPINSEKAEYQQIHTALLSGLLSHVGLKEVEKQQYLGARNAHFAIFPNSALFKKQPKWVMAAELVETSKLWGRMVAEIEPEWIEPLAGHLVKKSYAEPRWSKSRGAVIADEKVSLYGVPIVVARPVNYGAIDPVVSREIFIQSALVEGNWHTKHHFFKQNQRLINEIEELEHKSRRRNILVDERTLFEFYDQRIGTEVVSQKHFDTWWKKASKQDSELLNFERTFLINEGAEKVSKLDFPNFWYQGNLKLKLTYQFEPGTEADGVTVHIPLPLLNQVEMTGFDWQIPGLREELVIAWIKSLPKSYRRNFVPAPNYAQAFLGRAVPLEKPLLDTLIYELRRMTGVTVEAEHWSWAQIPSHLKMTFRVVDEKGKKIAESMDLDTLKFDLKERVQESISAVADDAIEQTGVHIWNFADLPQFYEQKKQGFSVKAFPALVDEKESVGIKLFETEFEQKVAMQQGLRRLLLLNVPSPIKYLHEKLPNKSKLGLYFTPFGRVLDLIDDCIACAVDKLIADFGGFVWTEEGFEKLRDFVRENLNEVTVDIAQKVEQILTFNHALNQRLKGKMDFTMAFALSDIKSQLSRLVYQGFVQKSGYFRLPDLLRYLQAVDKRIDKLTQDVNRDRAAMLRVEQVQQAYQQLLVKLPKSKPISDEVVEIRYMIEELRVSLFAQQLGTKYQVSDKRILNLIQQF</sequence>
<dbReference type="InterPro" id="IPR014001">
    <property type="entry name" value="Helicase_ATP-bd"/>
</dbReference>
<dbReference type="NCBIfam" id="TIGR01967">
    <property type="entry name" value="DEAH_box_HrpA"/>
    <property type="match status" value="1"/>
</dbReference>
<dbReference type="NCBIfam" id="NF008348">
    <property type="entry name" value="PRK11131.1"/>
    <property type="match status" value="1"/>
</dbReference>
<feature type="coiled-coil region" evidence="8">
    <location>
        <begin position="45"/>
        <end position="72"/>
    </location>
</feature>
<dbReference type="SMART" id="SM00490">
    <property type="entry name" value="HELICc"/>
    <property type="match status" value="1"/>
</dbReference>
<keyword evidence="3" id="KW-0547">Nucleotide-binding</keyword>
<evidence type="ECO:0000256" key="2">
    <source>
        <dbReference type="ARBA" id="ARBA00012552"/>
    </source>
</evidence>
<evidence type="ECO:0000313" key="12">
    <source>
        <dbReference type="Proteomes" id="UP001206350"/>
    </source>
</evidence>
<feature type="domain" description="Helicase ATP-binding" evidence="9">
    <location>
        <begin position="93"/>
        <end position="256"/>
    </location>
</feature>
<evidence type="ECO:0000259" key="10">
    <source>
        <dbReference type="PROSITE" id="PS51194"/>
    </source>
</evidence>
<evidence type="ECO:0000256" key="8">
    <source>
        <dbReference type="SAM" id="Coils"/>
    </source>
</evidence>
<dbReference type="EMBL" id="JALJCU010000009">
    <property type="protein sequence ID" value="MCQ9121138.1"/>
    <property type="molecule type" value="Genomic_DNA"/>
</dbReference>
<evidence type="ECO:0000256" key="6">
    <source>
        <dbReference type="ARBA" id="ARBA00022840"/>
    </source>
</evidence>
<dbReference type="GO" id="GO:0003723">
    <property type="term" value="F:RNA binding"/>
    <property type="evidence" value="ECO:0007669"/>
    <property type="project" value="TreeGrafter"/>
</dbReference>
<dbReference type="GO" id="GO:0016787">
    <property type="term" value="F:hydrolase activity"/>
    <property type="evidence" value="ECO:0007669"/>
    <property type="project" value="UniProtKB-KW"/>
</dbReference>
<dbReference type="InterPro" id="IPR027417">
    <property type="entry name" value="P-loop_NTPase"/>
</dbReference>
<dbReference type="InterPro" id="IPR001650">
    <property type="entry name" value="Helicase_C-like"/>
</dbReference>
<evidence type="ECO:0000256" key="5">
    <source>
        <dbReference type="ARBA" id="ARBA00022806"/>
    </source>
</evidence>
<gene>
    <name evidence="11" type="primary">hrpA</name>
    <name evidence="11" type="ORF">MUU45_001624</name>
</gene>
<keyword evidence="5 11" id="KW-0347">Helicase</keyword>
<comment type="catalytic activity">
    <reaction evidence="7">
        <text>ATP + H2O = ADP + phosphate + H(+)</text>
        <dbReference type="Rhea" id="RHEA:13065"/>
        <dbReference type="ChEBI" id="CHEBI:15377"/>
        <dbReference type="ChEBI" id="CHEBI:15378"/>
        <dbReference type="ChEBI" id="CHEBI:30616"/>
        <dbReference type="ChEBI" id="CHEBI:43474"/>
        <dbReference type="ChEBI" id="CHEBI:456216"/>
        <dbReference type="EC" id="3.6.4.13"/>
    </reaction>
</comment>
<comment type="caution">
    <text evidence="11">The sequence shown here is derived from an EMBL/GenBank/DDBJ whole genome shotgun (WGS) entry which is preliminary data.</text>
</comment>
<dbReference type="FunFam" id="3.40.50.300:FF:000575">
    <property type="entry name" value="ATP-dependent helicase hrpA"/>
    <property type="match status" value="1"/>
</dbReference>
<dbReference type="SMART" id="SM00487">
    <property type="entry name" value="DEXDc"/>
    <property type="match status" value="1"/>
</dbReference>
<dbReference type="Pfam" id="PF00271">
    <property type="entry name" value="Helicase_C"/>
    <property type="match status" value="1"/>
</dbReference>
<dbReference type="InterPro" id="IPR002464">
    <property type="entry name" value="DNA/RNA_helicase_DEAH_CS"/>
</dbReference>
<dbReference type="Gene3D" id="1.20.120.1080">
    <property type="match status" value="1"/>
</dbReference>
<dbReference type="Pfam" id="PF00270">
    <property type="entry name" value="DEAD"/>
    <property type="match status" value="1"/>
</dbReference>
<dbReference type="PANTHER" id="PTHR18934">
    <property type="entry name" value="ATP-DEPENDENT RNA HELICASE"/>
    <property type="match status" value="1"/>
</dbReference>
<dbReference type="SMART" id="SM00382">
    <property type="entry name" value="AAA"/>
    <property type="match status" value="1"/>
</dbReference>
<dbReference type="Proteomes" id="UP001206350">
    <property type="component" value="Unassembled WGS sequence"/>
</dbReference>
<protein>
    <recommendedName>
        <fullName evidence="2">RNA helicase</fullName>
        <ecNumber evidence="2">3.6.4.13</ecNumber>
    </recommendedName>
</protein>
<proteinExistence type="inferred from homology"/>
<keyword evidence="12" id="KW-1185">Reference proteome</keyword>
<evidence type="ECO:0000256" key="4">
    <source>
        <dbReference type="ARBA" id="ARBA00022801"/>
    </source>
</evidence>
<dbReference type="FunFam" id="3.40.50.300:FF:000439">
    <property type="entry name" value="ATP-dependent RNA helicase HrpA"/>
    <property type="match status" value="1"/>
</dbReference>
<dbReference type="FunFam" id="1.20.120.1080:FF:000005">
    <property type="entry name" value="ATP-dependent helicase HrpA"/>
    <property type="match status" value="1"/>
</dbReference>
<evidence type="ECO:0000256" key="7">
    <source>
        <dbReference type="ARBA" id="ARBA00047984"/>
    </source>
</evidence>
<feature type="domain" description="Helicase C-terminal" evidence="10">
    <location>
        <begin position="280"/>
        <end position="447"/>
    </location>
</feature>
<dbReference type="Pfam" id="PF11898">
    <property type="entry name" value="DUF3418"/>
    <property type="match status" value="1"/>
</dbReference>
<organism evidence="11 12">
    <name type="scientific">Rodentibacter pneumotropicus</name>
    <dbReference type="NCBI Taxonomy" id="758"/>
    <lineage>
        <taxon>Bacteria</taxon>
        <taxon>Pseudomonadati</taxon>
        <taxon>Pseudomonadota</taxon>
        <taxon>Gammaproteobacteria</taxon>
        <taxon>Pasteurellales</taxon>
        <taxon>Pasteurellaceae</taxon>
        <taxon>Rodentibacter</taxon>
    </lineage>
</organism>
<dbReference type="InterPro" id="IPR007502">
    <property type="entry name" value="Helicase-assoc_dom"/>
</dbReference>
<dbReference type="RefSeq" id="WP_077665707.1">
    <property type="nucleotide sequence ID" value="NZ_JALJCU010000009.1"/>
</dbReference>
<dbReference type="CDD" id="cd17989">
    <property type="entry name" value="DEXHc_HrpA"/>
    <property type="match status" value="1"/>
</dbReference>
<dbReference type="InterPro" id="IPR011545">
    <property type="entry name" value="DEAD/DEAH_box_helicase_dom"/>
</dbReference>
<dbReference type="SMART" id="SM00847">
    <property type="entry name" value="HA2"/>
    <property type="match status" value="1"/>
</dbReference>
<evidence type="ECO:0000256" key="1">
    <source>
        <dbReference type="ARBA" id="ARBA00008792"/>
    </source>
</evidence>
<dbReference type="InterPro" id="IPR010222">
    <property type="entry name" value="RNA_helicase_HrpA"/>
</dbReference>
<keyword evidence="6" id="KW-0067">ATP-binding</keyword>
<dbReference type="PROSITE" id="PS51194">
    <property type="entry name" value="HELICASE_CTER"/>
    <property type="match status" value="1"/>
</dbReference>
<dbReference type="GO" id="GO:0003724">
    <property type="term" value="F:RNA helicase activity"/>
    <property type="evidence" value="ECO:0007669"/>
    <property type="project" value="UniProtKB-EC"/>
</dbReference>
<dbReference type="Pfam" id="PF21010">
    <property type="entry name" value="HA2_C"/>
    <property type="match status" value="1"/>
</dbReference>
<dbReference type="InterPro" id="IPR003593">
    <property type="entry name" value="AAA+_ATPase"/>
</dbReference>
<dbReference type="Pfam" id="PF07717">
    <property type="entry name" value="OB_NTP_bind"/>
    <property type="match status" value="1"/>
</dbReference>
<keyword evidence="4 11" id="KW-0378">Hydrolase</keyword>
<keyword evidence="8" id="KW-0175">Coiled coil</keyword>
<dbReference type="PANTHER" id="PTHR18934:SF99">
    <property type="entry name" value="ATP-DEPENDENT RNA HELICASE DHX37-RELATED"/>
    <property type="match status" value="1"/>
</dbReference>
<accession>A0AAW5LAS5</accession>
<dbReference type="SUPFAM" id="SSF52540">
    <property type="entry name" value="P-loop containing nucleoside triphosphate hydrolases"/>
    <property type="match status" value="1"/>
</dbReference>
<dbReference type="EC" id="3.6.4.13" evidence="2"/>
<evidence type="ECO:0000259" key="9">
    <source>
        <dbReference type="PROSITE" id="PS51192"/>
    </source>
</evidence>
<dbReference type="InterPro" id="IPR024590">
    <property type="entry name" value="HrpA_C"/>
</dbReference>
<name>A0AAW5LAS5_9PAST</name>
<dbReference type="GO" id="GO:0005524">
    <property type="term" value="F:ATP binding"/>
    <property type="evidence" value="ECO:0007669"/>
    <property type="project" value="UniProtKB-KW"/>
</dbReference>
<dbReference type="CDD" id="cd18791">
    <property type="entry name" value="SF2_C_RHA"/>
    <property type="match status" value="1"/>
</dbReference>
<dbReference type="PROSITE" id="PS00690">
    <property type="entry name" value="DEAH_ATP_HELICASE"/>
    <property type="match status" value="1"/>
</dbReference>
<dbReference type="PROSITE" id="PS51192">
    <property type="entry name" value="HELICASE_ATP_BIND_1"/>
    <property type="match status" value="1"/>
</dbReference>
<comment type="similarity">
    <text evidence="1">Belongs to the DEAD box helicase family. DEAH subfamily.</text>
</comment>
<evidence type="ECO:0000256" key="3">
    <source>
        <dbReference type="ARBA" id="ARBA00022741"/>
    </source>
</evidence>